<dbReference type="AlphaFoldDB" id="A0A382ZYH3"/>
<evidence type="ECO:0000313" key="1">
    <source>
        <dbReference type="EMBL" id="SVE00443.1"/>
    </source>
</evidence>
<accession>A0A382ZYH3</accession>
<name>A0A382ZYH3_9ZZZZ</name>
<dbReference type="EMBL" id="UINC01187623">
    <property type="protein sequence ID" value="SVE00443.1"/>
    <property type="molecule type" value="Genomic_DNA"/>
</dbReference>
<proteinExistence type="predicted"/>
<reference evidence="1" key="1">
    <citation type="submission" date="2018-05" db="EMBL/GenBank/DDBJ databases">
        <authorList>
            <person name="Lanie J.A."/>
            <person name="Ng W.-L."/>
            <person name="Kazmierczak K.M."/>
            <person name="Andrzejewski T.M."/>
            <person name="Davidsen T.M."/>
            <person name="Wayne K.J."/>
            <person name="Tettelin H."/>
            <person name="Glass J.I."/>
            <person name="Rusch D."/>
            <person name="Podicherti R."/>
            <person name="Tsui H.-C.T."/>
            <person name="Winkler M.E."/>
        </authorList>
    </citation>
    <scope>NUCLEOTIDE SEQUENCE</scope>
</reference>
<sequence length="164" mass="18690">MILSAKYFDGDAGAPEINECYVFKTKHGVMFSINTPFGLGDIEKGDFKIVNANKDAIKKPFKKEINLDEYFEDGRTFGNRRVVLEGEVDQIKMSGNDLFIGLISSEGKEIWTFYDKYSWNKDDTLKEKLRSIKVGNIVKVRGYFNIESKSSNVFTTLNIINFGN</sequence>
<organism evidence="1">
    <name type="scientific">marine metagenome</name>
    <dbReference type="NCBI Taxonomy" id="408172"/>
    <lineage>
        <taxon>unclassified sequences</taxon>
        <taxon>metagenomes</taxon>
        <taxon>ecological metagenomes</taxon>
    </lineage>
</organism>
<evidence type="ECO:0008006" key="2">
    <source>
        <dbReference type="Google" id="ProtNLM"/>
    </source>
</evidence>
<protein>
    <recommendedName>
        <fullName evidence="2">OB domain-containing protein</fullName>
    </recommendedName>
</protein>
<gene>
    <name evidence="1" type="ORF">METZ01_LOCUS453297</name>
</gene>